<dbReference type="OrthoDB" id="1872003at2759"/>
<dbReference type="EMBL" id="LGSR01000018">
    <property type="protein sequence ID" value="KOS20211.1"/>
    <property type="molecule type" value="Genomic_DNA"/>
</dbReference>
<evidence type="ECO:0000313" key="2">
    <source>
        <dbReference type="EMBL" id="KOS20211.1"/>
    </source>
</evidence>
<evidence type="ECO:0000259" key="1">
    <source>
        <dbReference type="PROSITE" id="PS51464"/>
    </source>
</evidence>
<keyword evidence="2" id="KW-0413">Isomerase</keyword>
<dbReference type="SUPFAM" id="SSF53697">
    <property type="entry name" value="SIS domain"/>
    <property type="match status" value="1"/>
</dbReference>
<dbReference type="Gene3D" id="3.40.50.10490">
    <property type="entry name" value="Glucose-6-phosphate isomerase like protein, domain 1"/>
    <property type="match status" value="1"/>
</dbReference>
<dbReference type="GO" id="GO:0016853">
    <property type="term" value="F:isomerase activity"/>
    <property type="evidence" value="ECO:0007669"/>
    <property type="project" value="UniProtKB-KW"/>
</dbReference>
<dbReference type="GO" id="GO:1901135">
    <property type="term" value="P:carbohydrate derivative metabolic process"/>
    <property type="evidence" value="ECO:0007669"/>
    <property type="project" value="InterPro"/>
</dbReference>
<dbReference type="PANTHER" id="PTHR38418:SF2">
    <property type="entry name" value="SUGAR ISOMERASE, KPSF_GUTQ (AFU_ORTHOLOGUE AFUA_6G08860)"/>
    <property type="match status" value="1"/>
</dbReference>
<dbReference type="InterPro" id="IPR001347">
    <property type="entry name" value="SIS_dom"/>
</dbReference>
<protein>
    <submittedName>
        <fullName evidence="2">Arabinose 5-phosphate isomerase GutQ</fullName>
    </submittedName>
</protein>
<proteinExistence type="predicted"/>
<name>A0A0M8N5C7_ESCWE</name>
<organism evidence="2 3">
    <name type="scientific">Escovopsis weberi</name>
    <dbReference type="NCBI Taxonomy" id="150374"/>
    <lineage>
        <taxon>Eukaryota</taxon>
        <taxon>Fungi</taxon>
        <taxon>Dikarya</taxon>
        <taxon>Ascomycota</taxon>
        <taxon>Pezizomycotina</taxon>
        <taxon>Sordariomycetes</taxon>
        <taxon>Hypocreomycetidae</taxon>
        <taxon>Hypocreales</taxon>
        <taxon>Hypocreaceae</taxon>
        <taxon>Escovopsis</taxon>
    </lineage>
</organism>
<dbReference type="Proteomes" id="UP000053831">
    <property type="component" value="Unassembled WGS sequence"/>
</dbReference>
<dbReference type="GO" id="GO:0097367">
    <property type="term" value="F:carbohydrate derivative binding"/>
    <property type="evidence" value="ECO:0007669"/>
    <property type="project" value="InterPro"/>
</dbReference>
<dbReference type="AlphaFoldDB" id="A0A0M8N5C7"/>
<dbReference type="PROSITE" id="PS51464">
    <property type="entry name" value="SIS"/>
    <property type="match status" value="1"/>
</dbReference>
<dbReference type="InterPro" id="IPR046348">
    <property type="entry name" value="SIS_dom_sf"/>
</dbReference>
<accession>A0A0M8N5C7</accession>
<feature type="domain" description="SIS" evidence="1">
    <location>
        <begin position="44"/>
        <end position="196"/>
    </location>
</feature>
<evidence type="ECO:0000313" key="3">
    <source>
        <dbReference type="Proteomes" id="UP000053831"/>
    </source>
</evidence>
<reference evidence="2 3" key="1">
    <citation type="submission" date="2015-07" db="EMBL/GenBank/DDBJ databases">
        <title>The genome of the fungus Escovopsis weberi, a specialized disease agent of ant agriculture.</title>
        <authorList>
            <person name="de Man T.J."/>
            <person name="Stajich J.E."/>
            <person name="Kubicek C.P."/>
            <person name="Chenthamara K."/>
            <person name="Atanasova L."/>
            <person name="Druzhinina I.S."/>
            <person name="Birnbaum S."/>
            <person name="Barribeau S.M."/>
            <person name="Teiling C."/>
            <person name="Suen G."/>
            <person name="Currie C."/>
            <person name="Gerardo N.M."/>
        </authorList>
    </citation>
    <scope>NUCLEOTIDE SEQUENCE [LARGE SCALE GENOMIC DNA]</scope>
</reference>
<gene>
    <name evidence="2" type="ORF">ESCO_006228</name>
</gene>
<comment type="caution">
    <text evidence="2">The sequence shown here is derived from an EMBL/GenBank/DDBJ whole genome shotgun (WGS) entry which is preliminary data.</text>
</comment>
<keyword evidence="3" id="KW-1185">Reference proteome</keyword>
<dbReference type="STRING" id="150374.A0A0M8N5C7"/>
<sequence>MEQLAQERRLMSGIHVLKTESAALTNLTRLYEVDDVARRGFDDAVKAITRQASNKGKLVIVGVGKSGHIGKKLVATFQSLGIRAVFLHPTEALHGDLGIVSSNDTLLFVTYSGKTQELLLLLPHLEEALPTILLTSHMRHETCEFMKHRPNTILLPAPIPESETVSFGVAAPSSSTTVALALGDALALTAANDLHASVAAAFAKNHPGGAIGADTVAASGGTLALGQISTPLDSIPETEGLNDDCLGLGLLRAGFNSNTGWVRVGDEIASPTKIRNLSDGDLGRPIRELAGVLVPRQHMIAMSSETTIRQARDILHNMRSSSVQEQDPVPCGDSIIAVTKGGYITSVVEVEQVLNHHEGEAR</sequence>
<dbReference type="Pfam" id="PF01380">
    <property type="entry name" value="SIS"/>
    <property type="match status" value="1"/>
</dbReference>
<dbReference type="PANTHER" id="PTHR38418">
    <property type="entry name" value="SUGAR ISOMERASE, KPSF/GUTQ (AFU_ORTHOLOGUE AFUA_6G08860)"/>
    <property type="match status" value="1"/>
</dbReference>